<evidence type="ECO:0000259" key="17">
    <source>
        <dbReference type="Pfam" id="PF00696"/>
    </source>
</evidence>
<feature type="domain" description="Aspartate/glutamate/uridylate kinase" evidence="17">
    <location>
        <begin position="3"/>
        <end position="228"/>
    </location>
</feature>
<sequence length="403" mass="44908">MSTLVQKYGGSSLANRKKIEKVADRVQKAWDEWERVVVIVSAMGDTTDELINLAHEIADDPDPREMDMLLNTGEQISISLLTMALQKRDIPAVSLTGSQLGVATTDRHQKARIKDIDQDRVQEELDRGRVVVAAGFQGVTEDNEYTTLGRGGSDTTAVALAAKLEARCEIYTDVAGIHTCDPGLVERARCLEKISYEEMMEMASLGAEVIHPRAVELACKYEVPLYVGDAFSQDEGTDIGEETEYLEESVITGMAVNLDDIQINLRGVKKRKDMLSKIFETFGEAGINIDMISQLMNGENKMQLSFTAPAEDFQETEKILKSREQSWNVKNWWINEDICKMSVIGPGMRSQPGVAASVFNLMQQYDIMVRMVTTSEIKISWLIPTADHEKAAELVAREFDLAD</sequence>
<name>A0A1G9MEM6_9FIRM</name>
<keyword evidence="6 16" id="KW-0028">Amino-acid biosynthesis</keyword>
<dbReference type="SUPFAM" id="SSF55021">
    <property type="entry name" value="ACT-like"/>
    <property type="match status" value="2"/>
</dbReference>
<dbReference type="InterPro" id="IPR001048">
    <property type="entry name" value="Asp/Glu/Uridylate_kinase"/>
</dbReference>
<dbReference type="GO" id="GO:0005524">
    <property type="term" value="F:ATP binding"/>
    <property type="evidence" value="ECO:0007669"/>
    <property type="project" value="UniProtKB-KW"/>
</dbReference>
<evidence type="ECO:0000256" key="15">
    <source>
        <dbReference type="RuleBase" id="RU003448"/>
    </source>
</evidence>
<dbReference type="GO" id="GO:0009088">
    <property type="term" value="P:threonine biosynthetic process"/>
    <property type="evidence" value="ECO:0007669"/>
    <property type="project" value="UniProtKB-UniPathway"/>
</dbReference>
<dbReference type="InterPro" id="IPR036393">
    <property type="entry name" value="AceGlu_kinase-like_sf"/>
</dbReference>
<dbReference type="GO" id="GO:0009089">
    <property type="term" value="P:lysine biosynthetic process via diaminopimelate"/>
    <property type="evidence" value="ECO:0007669"/>
    <property type="project" value="UniProtKB-UniPathway"/>
</dbReference>
<evidence type="ECO:0000256" key="13">
    <source>
        <dbReference type="ARBA" id="ARBA00047872"/>
    </source>
</evidence>
<dbReference type="UniPathway" id="UPA00051">
    <property type="reaction ID" value="UER00462"/>
</dbReference>
<gene>
    <name evidence="19" type="ORF">SAMN04488692_10846</name>
</gene>
<dbReference type="AlphaFoldDB" id="A0A1G9MEM6"/>
<dbReference type="Proteomes" id="UP000199476">
    <property type="component" value="Unassembled WGS sequence"/>
</dbReference>
<evidence type="ECO:0000256" key="11">
    <source>
        <dbReference type="ARBA" id="ARBA00022915"/>
    </source>
</evidence>
<dbReference type="InterPro" id="IPR045865">
    <property type="entry name" value="ACT-like_dom_sf"/>
</dbReference>
<dbReference type="NCBIfam" id="NF005155">
    <property type="entry name" value="PRK06635.1-4"/>
    <property type="match status" value="1"/>
</dbReference>
<keyword evidence="9 15" id="KW-0418">Kinase</keyword>
<dbReference type="Pfam" id="PF22468">
    <property type="entry name" value="ACT_9"/>
    <property type="match status" value="2"/>
</dbReference>
<dbReference type="GO" id="GO:0009090">
    <property type="term" value="P:homoserine biosynthetic process"/>
    <property type="evidence" value="ECO:0007669"/>
    <property type="project" value="TreeGrafter"/>
</dbReference>
<dbReference type="CDD" id="cd04246">
    <property type="entry name" value="AAK_AK-DapG-like"/>
    <property type="match status" value="1"/>
</dbReference>
<dbReference type="FunFam" id="3.40.1160.10:FF:000002">
    <property type="entry name" value="Aspartokinase"/>
    <property type="match status" value="1"/>
</dbReference>
<reference evidence="19 20" key="1">
    <citation type="submission" date="2016-10" db="EMBL/GenBank/DDBJ databases">
        <authorList>
            <person name="de Groot N.N."/>
        </authorList>
    </citation>
    <scope>NUCLEOTIDE SEQUENCE [LARGE SCALE GENOMIC DNA]</scope>
    <source>
        <strain evidence="19 20">SLAS-1</strain>
    </source>
</reference>
<evidence type="ECO:0000256" key="16">
    <source>
        <dbReference type="RuleBase" id="RU004249"/>
    </source>
</evidence>
<feature type="domain" description="Aspartokinase ACT" evidence="18">
    <location>
        <begin position="342"/>
        <end position="399"/>
    </location>
</feature>
<dbReference type="InterPro" id="IPR018042">
    <property type="entry name" value="Aspartate_kinase_CS"/>
</dbReference>
<evidence type="ECO:0000313" key="19">
    <source>
        <dbReference type="EMBL" id="SDL72738.1"/>
    </source>
</evidence>
<protein>
    <recommendedName>
        <fullName evidence="15">Aspartokinase</fullName>
        <ecNumber evidence="15">2.7.2.4</ecNumber>
    </recommendedName>
</protein>
<dbReference type="UniPathway" id="UPA00050">
    <property type="reaction ID" value="UER00461"/>
</dbReference>
<dbReference type="EMBL" id="FNGO01000008">
    <property type="protein sequence ID" value="SDL72738.1"/>
    <property type="molecule type" value="Genomic_DNA"/>
</dbReference>
<dbReference type="UniPathway" id="UPA00034">
    <property type="reaction ID" value="UER00015"/>
</dbReference>
<dbReference type="OrthoDB" id="9799110at2"/>
<dbReference type="GO" id="GO:0004072">
    <property type="term" value="F:aspartate kinase activity"/>
    <property type="evidence" value="ECO:0007669"/>
    <property type="project" value="UniProtKB-EC"/>
</dbReference>
<dbReference type="EC" id="2.7.2.4" evidence="15"/>
<evidence type="ECO:0000256" key="5">
    <source>
        <dbReference type="ARBA" id="ARBA00010122"/>
    </source>
</evidence>
<comment type="similarity">
    <text evidence="5 15">Belongs to the aspartokinase family.</text>
</comment>
<accession>A0A1G9MEM6</accession>
<keyword evidence="7 15" id="KW-0808">Transferase</keyword>
<evidence type="ECO:0000256" key="4">
    <source>
        <dbReference type="ARBA" id="ARBA00005139"/>
    </source>
</evidence>
<dbReference type="PANTHER" id="PTHR21499:SF3">
    <property type="entry name" value="ASPARTOKINASE"/>
    <property type="match status" value="1"/>
</dbReference>
<evidence type="ECO:0000256" key="9">
    <source>
        <dbReference type="ARBA" id="ARBA00022777"/>
    </source>
</evidence>
<keyword evidence="10 14" id="KW-0067">ATP-binding</keyword>
<evidence type="ECO:0000313" key="20">
    <source>
        <dbReference type="Proteomes" id="UP000199476"/>
    </source>
</evidence>
<dbReference type="RefSeq" id="WP_089759563.1">
    <property type="nucleotide sequence ID" value="NZ_FNGO01000008.1"/>
</dbReference>
<dbReference type="InterPro" id="IPR001341">
    <property type="entry name" value="Asp_kinase"/>
</dbReference>
<keyword evidence="11" id="KW-0220">Diaminopimelate biosynthesis</keyword>
<comment type="pathway">
    <text evidence="4 16">Amino-acid biosynthesis; L-threonine biosynthesis; L-threonine from L-aspartate: step 1/5.</text>
</comment>
<dbReference type="NCBIfam" id="TIGR00657">
    <property type="entry name" value="asp_kinases"/>
    <property type="match status" value="1"/>
</dbReference>
<comment type="catalytic activity">
    <reaction evidence="13 15">
        <text>L-aspartate + ATP = 4-phospho-L-aspartate + ADP</text>
        <dbReference type="Rhea" id="RHEA:23776"/>
        <dbReference type="ChEBI" id="CHEBI:29991"/>
        <dbReference type="ChEBI" id="CHEBI:30616"/>
        <dbReference type="ChEBI" id="CHEBI:57535"/>
        <dbReference type="ChEBI" id="CHEBI:456216"/>
        <dbReference type="EC" id="2.7.2.4"/>
    </reaction>
</comment>
<proteinExistence type="inferred from homology"/>
<dbReference type="Pfam" id="PF00696">
    <property type="entry name" value="AA_kinase"/>
    <property type="match status" value="1"/>
</dbReference>
<evidence type="ECO:0000256" key="8">
    <source>
        <dbReference type="ARBA" id="ARBA00022741"/>
    </source>
</evidence>
<dbReference type="PIRSF" id="PIRSF000726">
    <property type="entry name" value="Asp_kin"/>
    <property type="match status" value="1"/>
</dbReference>
<evidence type="ECO:0000256" key="3">
    <source>
        <dbReference type="ARBA" id="ARBA00004986"/>
    </source>
</evidence>
<dbReference type="InterPro" id="IPR005260">
    <property type="entry name" value="Asp_kin_monofn"/>
</dbReference>
<evidence type="ECO:0000256" key="1">
    <source>
        <dbReference type="ARBA" id="ARBA00003121"/>
    </source>
</evidence>
<dbReference type="GO" id="GO:0005829">
    <property type="term" value="C:cytosol"/>
    <property type="evidence" value="ECO:0007669"/>
    <property type="project" value="TreeGrafter"/>
</dbReference>
<dbReference type="PANTHER" id="PTHR21499">
    <property type="entry name" value="ASPARTATE KINASE"/>
    <property type="match status" value="1"/>
</dbReference>
<keyword evidence="8 14" id="KW-0547">Nucleotide-binding</keyword>
<keyword evidence="12" id="KW-0457">Lysine biosynthesis</keyword>
<comment type="pathway">
    <text evidence="3 16">Amino-acid biosynthesis; L-methionine biosynthesis via de novo pathway; L-homoserine from L-aspartate: step 1/3.</text>
</comment>
<feature type="binding site" evidence="14">
    <location>
        <begin position="7"/>
        <end position="10"/>
    </location>
    <ligand>
        <name>ATP</name>
        <dbReference type="ChEBI" id="CHEBI:30616"/>
    </ligand>
</feature>
<evidence type="ECO:0000256" key="10">
    <source>
        <dbReference type="ARBA" id="ARBA00022840"/>
    </source>
</evidence>
<dbReference type="Gene3D" id="3.30.2130.10">
    <property type="entry name" value="VC0802-like"/>
    <property type="match status" value="1"/>
</dbReference>
<evidence type="ECO:0000256" key="7">
    <source>
        <dbReference type="ARBA" id="ARBA00022679"/>
    </source>
</evidence>
<dbReference type="SUPFAM" id="SSF53633">
    <property type="entry name" value="Carbamate kinase-like"/>
    <property type="match status" value="1"/>
</dbReference>
<evidence type="ECO:0000256" key="6">
    <source>
        <dbReference type="ARBA" id="ARBA00022605"/>
    </source>
</evidence>
<feature type="binding site" evidence="14">
    <location>
        <begin position="172"/>
        <end position="173"/>
    </location>
    <ligand>
        <name>ATP</name>
        <dbReference type="ChEBI" id="CHEBI:30616"/>
    </ligand>
</feature>
<evidence type="ECO:0000256" key="12">
    <source>
        <dbReference type="ARBA" id="ARBA00023154"/>
    </source>
</evidence>
<comment type="function">
    <text evidence="1">Catalyzes the phosphorylation of the beta-carboxyl group of aspartic acid with ATP to yield 4-phospho-L-aspartate, which is involved in the branched biosynthetic pathway leading to the biosynthesis of amino acids threonine, isoleucine and methionine.</text>
</comment>
<evidence type="ECO:0000256" key="2">
    <source>
        <dbReference type="ARBA" id="ARBA00004766"/>
    </source>
</evidence>
<organism evidence="19 20">
    <name type="scientific">Halarsenatibacter silvermanii</name>
    <dbReference type="NCBI Taxonomy" id="321763"/>
    <lineage>
        <taxon>Bacteria</taxon>
        <taxon>Bacillati</taxon>
        <taxon>Bacillota</taxon>
        <taxon>Clostridia</taxon>
        <taxon>Halanaerobiales</taxon>
        <taxon>Halarsenatibacteraceae</taxon>
        <taxon>Halarsenatibacter</taxon>
    </lineage>
</organism>
<dbReference type="CDD" id="cd04891">
    <property type="entry name" value="ACT_AK-LysC-DapG-like_1"/>
    <property type="match status" value="1"/>
</dbReference>
<feature type="binding site" evidence="14">
    <location>
        <position position="47"/>
    </location>
    <ligand>
        <name>substrate</name>
    </ligand>
</feature>
<dbReference type="STRING" id="321763.SAMN04488692_10846"/>
<feature type="domain" description="Aspartokinase ACT" evidence="18">
    <location>
        <begin position="267"/>
        <end position="321"/>
    </location>
</feature>
<dbReference type="NCBIfam" id="NF005154">
    <property type="entry name" value="PRK06635.1-2"/>
    <property type="match status" value="1"/>
</dbReference>
<dbReference type="GO" id="GO:0019877">
    <property type="term" value="P:diaminopimelate biosynthetic process"/>
    <property type="evidence" value="ECO:0007669"/>
    <property type="project" value="UniProtKB-KW"/>
</dbReference>
<dbReference type="InterPro" id="IPR054352">
    <property type="entry name" value="ACT_Aspartokinase"/>
</dbReference>
<dbReference type="CDD" id="cd04936">
    <property type="entry name" value="ACT_AKii-LysC-BS-like_2"/>
    <property type="match status" value="1"/>
</dbReference>
<comment type="pathway">
    <text evidence="2 16">Amino-acid biosynthesis; L-lysine biosynthesis via DAP pathway; (S)-tetrahydrodipicolinate from L-aspartate: step 1/4.</text>
</comment>
<dbReference type="PROSITE" id="PS00324">
    <property type="entry name" value="ASPARTOKINASE"/>
    <property type="match status" value="1"/>
</dbReference>
<feature type="binding site" evidence="14">
    <location>
        <position position="74"/>
    </location>
    <ligand>
        <name>substrate</name>
    </ligand>
</feature>
<evidence type="ECO:0000256" key="14">
    <source>
        <dbReference type="PIRSR" id="PIRSR000726-1"/>
    </source>
</evidence>
<dbReference type="Gene3D" id="3.40.1160.10">
    <property type="entry name" value="Acetylglutamate kinase-like"/>
    <property type="match status" value="1"/>
</dbReference>
<keyword evidence="20" id="KW-1185">Reference proteome</keyword>
<evidence type="ECO:0000259" key="18">
    <source>
        <dbReference type="Pfam" id="PF22468"/>
    </source>
</evidence>